<evidence type="ECO:0000256" key="10">
    <source>
        <dbReference type="ARBA" id="ARBA00022630"/>
    </source>
</evidence>
<dbReference type="Gene3D" id="3.90.78.10">
    <property type="entry name" value="UDP-N-acetylenolpyruvoylglucosamine reductase, C-terminal domain"/>
    <property type="match status" value="1"/>
</dbReference>
<dbReference type="InterPro" id="IPR016166">
    <property type="entry name" value="FAD-bd_PCMH"/>
</dbReference>
<dbReference type="GO" id="GO:0071555">
    <property type="term" value="P:cell wall organization"/>
    <property type="evidence" value="ECO:0007669"/>
    <property type="project" value="UniProtKB-KW"/>
</dbReference>
<dbReference type="UniPathway" id="UPA00219"/>
<dbReference type="Proteomes" id="UP000095672">
    <property type="component" value="Chromosome"/>
</dbReference>
<keyword evidence="11 20" id="KW-0274">FAD</keyword>
<comment type="cofactor">
    <cofactor evidence="1 20">
        <name>FAD</name>
        <dbReference type="ChEBI" id="CHEBI:57692"/>
    </cofactor>
</comment>
<dbReference type="PATRIC" id="fig|1769779.3.peg.2456"/>
<dbReference type="NCBIfam" id="TIGR00179">
    <property type="entry name" value="murB"/>
    <property type="match status" value="1"/>
</dbReference>
<evidence type="ECO:0000256" key="9">
    <source>
        <dbReference type="ARBA" id="ARBA00022618"/>
    </source>
</evidence>
<dbReference type="InterPro" id="IPR016169">
    <property type="entry name" value="FAD-bd_PCMH_sub2"/>
</dbReference>
<evidence type="ECO:0000256" key="14">
    <source>
        <dbReference type="ARBA" id="ARBA00022984"/>
    </source>
</evidence>
<dbReference type="EMBL" id="CP014143">
    <property type="protein sequence ID" value="AOS97863.1"/>
    <property type="molecule type" value="Genomic_DNA"/>
</dbReference>
<evidence type="ECO:0000256" key="19">
    <source>
        <dbReference type="ARBA" id="ARBA00048914"/>
    </source>
</evidence>
<keyword evidence="17 20" id="KW-0961">Cell wall biogenesis/degradation</keyword>
<evidence type="ECO:0000256" key="3">
    <source>
        <dbReference type="ARBA" id="ARBA00004496"/>
    </source>
</evidence>
<dbReference type="InterPro" id="IPR006094">
    <property type="entry name" value="Oxid_FAD_bind_N"/>
</dbReference>
<organism evidence="22 23">
    <name type="scientific">Microbulbifer aggregans</name>
    <dbReference type="NCBI Taxonomy" id="1769779"/>
    <lineage>
        <taxon>Bacteria</taxon>
        <taxon>Pseudomonadati</taxon>
        <taxon>Pseudomonadota</taxon>
        <taxon>Gammaproteobacteria</taxon>
        <taxon>Cellvibrionales</taxon>
        <taxon>Microbulbiferaceae</taxon>
        <taxon>Microbulbifer</taxon>
    </lineage>
</organism>
<evidence type="ECO:0000256" key="4">
    <source>
        <dbReference type="ARBA" id="ARBA00004752"/>
    </source>
</evidence>
<evidence type="ECO:0000256" key="16">
    <source>
        <dbReference type="ARBA" id="ARBA00023306"/>
    </source>
</evidence>
<keyword evidence="12 20" id="KW-0521">NADP</keyword>
<evidence type="ECO:0000256" key="17">
    <source>
        <dbReference type="ARBA" id="ARBA00023316"/>
    </source>
</evidence>
<comment type="catalytic activity">
    <reaction evidence="19 20">
        <text>UDP-N-acetyl-alpha-D-muramate + NADP(+) = UDP-N-acetyl-3-O-(1-carboxyvinyl)-alpha-D-glucosamine + NADPH + H(+)</text>
        <dbReference type="Rhea" id="RHEA:12248"/>
        <dbReference type="ChEBI" id="CHEBI:15378"/>
        <dbReference type="ChEBI" id="CHEBI:57783"/>
        <dbReference type="ChEBI" id="CHEBI:58349"/>
        <dbReference type="ChEBI" id="CHEBI:68483"/>
        <dbReference type="ChEBI" id="CHEBI:70757"/>
        <dbReference type="EC" id="1.3.1.98"/>
    </reaction>
</comment>
<dbReference type="GO" id="GO:0009252">
    <property type="term" value="P:peptidoglycan biosynthetic process"/>
    <property type="evidence" value="ECO:0007669"/>
    <property type="project" value="UniProtKB-UniRule"/>
</dbReference>
<accession>A0A1C9W9U6</accession>
<comment type="function">
    <text evidence="2 20">Cell wall formation.</text>
</comment>
<dbReference type="InterPro" id="IPR003170">
    <property type="entry name" value="MurB"/>
</dbReference>
<proteinExistence type="inferred from homology"/>
<evidence type="ECO:0000256" key="8">
    <source>
        <dbReference type="ARBA" id="ARBA00022490"/>
    </source>
</evidence>
<dbReference type="Gene3D" id="3.30.465.10">
    <property type="match status" value="1"/>
</dbReference>
<dbReference type="SUPFAM" id="SSF56176">
    <property type="entry name" value="FAD-binding/transporter-associated domain-like"/>
    <property type="match status" value="1"/>
</dbReference>
<feature type="active site" description="Proton donor" evidence="20">
    <location>
        <position position="238"/>
    </location>
</feature>
<dbReference type="HAMAP" id="MF_00037">
    <property type="entry name" value="MurB"/>
    <property type="match status" value="1"/>
</dbReference>
<dbReference type="NCBIfam" id="NF000755">
    <property type="entry name" value="PRK00046.1"/>
    <property type="match status" value="1"/>
</dbReference>
<dbReference type="InterPro" id="IPR036318">
    <property type="entry name" value="FAD-bd_PCMH-like_sf"/>
</dbReference>
<evidence type="ECO:0000256" key="20">
    <source>
        <dbReference type="HAMAP-Rule" id="MF_00037"/>
    </source>
</evidence>
<sequence>MIRRDVDLQPFNTMAIRARAAHYARVAELEELREALEFARRRRLPILPLGGGSNIVLTGDFPGLVLHIDLQGLTVEESDRGALVSAAAGENWHQLVMSTVARKLGGLENLALIPGRVGAAPIQNIGAYGVELRDTFEDLTAVHIASGELHDFSKADCHFAYRDSVFKGAARDQYIITRVRMRLPQQWRPHAEYPALQQYLEAHQIDVGALTPEKVAEAVIDVRRSKLPDPLDIPNAGSFFKNPLVDEAVYRRLKEAYPDLVAYPAGERWKLAAGWLIDRAGWRGRRVDNVGVHDRQALVLVNPGRGTGAELTGLASQIAGDIKEKFGVELEPEPRYYP</sequence>
<dbReference type="InterPro" id="IPR016167">
    <property type="entry name" value="FAD-bd_PCMH_sub1"/>
</dbReference>
<evidence type="ECO:0000313" key="22">
    <source>
        <dbReference type="EMBL" id="AOS97863.1"/>
    </source>
</evidence>
<keyword evidence="9 20" id="KW-0132">Cell division</keyword>
<keyword evidence="14 20" id="KW-0573">Peptidoglycan synthesis</keyword>
<gene>
    <name evidence="20 22" type="primary">murB</name>
    <name evidence="22" type="ORF">AUP74_02463</name>
</gene>
<dbReference type="GO" id="GO:0071949">
    <property type="term" value="F:FAD binding"/>
    <property type="evidence" value="ECO:0007669"/>
    <property type="project" value="InterPro"/>
</dbReference>
<dbReference type="AlphaFoldDB" id="A0A1C9W9U6"/>
<dbReference type="InterPro" id="IPR011601">
    <property type="entry name" value="MurB_C"/>
</dbReference>
<evidence type="ECO:0000313" key="23">
    <source>
        <dbReference type="Proteomes" id="UP000095672"/>
    </source>
</evidence>
<evidence type="ECO:0000256" key="18">
    <source>
        <dbReference type="ARBA" id="ARBA00031026"/>
    </source>
</evidence>
<dbReference type="RefSeq" id="WP_069947814.1">
    <property type="nucleotide sequence ID" value="NZ_CP014143.1"/>
</dbReference>
<dbReference type="EC" id="1.3.1.98" evidence="6 20"/>
<keyword evidence="15 20" id="KW-0560">Oxidoreductase</keyword>
<dbReference type="GO" id="GO:0005829">
    <property type="term" value="C:cytosol"/>
    <property type="evidence" value="ECO:0007669"/>
    <property type="project" value="TreeGrafter"/>
</dbReference>
<dbReference type="NCBIfam" id="NF010478">
    <property type="entry name" value="PRK13903.1"/>
    <property type="match status" value="1"/>
</dbReference>
<dbReference type="STRING" id="1769779.AUP74_02463"/>
<comment type="subcellular location">
    <subcellularLocation>
        <location evidence="3 20">Cytoplasm</location>
    </subcellularLocation>
</comment>
<comment type="pathway">
    <text evidence="4 20">Cell wall biogenesis; peptidoglycan biosynthesis.</text>
</comment>
<dbReference type="InterPro" id="IPR036635">
    <property type="entry name" value="MurB_C_sf"/>
</dbReference>
<dbReference type="Gene3D" id="3.30.43.10">
    <property type="entry name" value="Uridine Diphospho-n-acetylenolpyruvylglucosamine Reductase, domain 2"/>
    <property type="match status" value="1"/>
</dbReference>
<evidence type="ECO:0000256" key="6">
    <source>
        <dbReference type="ARBA" id="ARBA00012518"/>
    </source>
</evidence>
<evidence type="ECO:0000256" key="12">
    <source>
        <dbReference type="ARBA" id="ARBA00022857"/>
    </source>
</evidence>
<dbReference type="Pfam" id="PF01565">
    <property type="entry name" value="FAD_binding_4"/>
    <property type="match status" value="1"/>
</dbReference>
<dbReference type="SUPFAM" id="SSF56194">
    <property type="entry name" value="Uridine diphospho-N-Acetylenolpyruvylglucosamine reductase, MurB, C-terminal domain"/>
    <property type="match status" value="1"/>
</dbReference>
<feature type="active site" evidence="20">
    <location>
        <position position="333"/>
    </location>
</feature>
<comment type="similarity">
    <text evidence="5 20">Belongs to the MurB family.</text>
</comment>
<dbReference type="PANTHER" id="PTHR21071">
    <property type="entry name" value="UDP-N-ACETYLENOLPYRUVOYLGLUCOSAMINE REDUCTASE"/>
    <property type="match status" value="1"/>
</dbReference>
<keyword evidence="13 20" id="KW-0133">Cell shape</keyword>
<keyword evidence="8 20" id="KW-0963">Cytoplasm</keyword>
<feature type="active site" evidence="20">
    <location>
        <position position="162"/>
    </location>
</feature>
<keyword evidence="23" id="KW-1185">Reference proteome</keyword>
<dbReference type="GO" id="GO:0008762">
    <property type="term" value="F:UDP-N-acetylmuramate dehydrogenase activity"/>
    <property type="evidence" value="ECO:0007669"/>
    <property type="project" value="UniProtKB-UniRule"/>
</dbReference>
<evidence type="ECO:0000256" key="1">
    <source>
        <dbReference type="ARBA" id="ARBA00001974"/>
    </source>
</evidence>
<dbReference type="PANTHER" id="PTHR21071:SF4">
    <property type="entry name" value="UDP-N-ACETYLENOLPYRUVOYLGLUCOSAMINE REDUCTASE"/>
    <property type="match status" value="1"/>
</dbReference>
<feature type="domain" description="FAD-binding PCMH-type" evidence="21">
    <location>
        <begin position="16"/>
        <end position="186"/>
    </location>
</feature>
<dbReference type="KEGG" id="micc:AUP74_02463"/>
<evidence type="ECO:0000256" key="2">
    <source>
        <dbReference type="ARBA" id="ARBA00003921"/>
    </source>
</evidence>
<evidence type="ECO:0000256" key="13">
    <source>
        <dbReference type="ARBA" id="ARBA00022960"/>
    </source>
</evidence>
<evidence type="ECO:0000256" key="5">
    <source>
        <dbReference type="ARBA" id="ARBA00010485"/>
    </source>
</evidence>
<name>A0A1C9W9U6_9GAMM</name>
<dbReference type="Pfam" id="PF02873">
    <property type="entry name" value="MurB_C"/>
    <property type="match status" value="1"/>
</dbReference>
<protein>
    <recommendedName>
        <fullName evidence="7 20">UDP-N-acetylenolpyruvoylglucosamine reductase</fullName>
        <ecNumber evidence="6 20">1.3.1.98</ecNumber>
    </recommendedName>
    <alternativeName>
        <fullName evidence="18 20">UDP-N-acetylmuramate dehydrogenase</fullName>
    </alternativeName>
</protein>
<dbReference type="PROSITE" id="PS51387">
    <property type="entry name" value="FAD_PCMH"/>
    <property type="match status" value="1"/>
</dbReference>
<evidence type="ECO:0000256" key="7">
    <source>
        <dbReference type="ARBA" id="ARBA00015188"/>
    </source>
</evidence>
<dbReference type="GO" id="GO:0051301">
    <property type="term" value="P:cell division"/>
    <property type="evidence" value="ECO:0007669"/>
    <property type="project" value="UniProtKB-KW"/>
</dbReference>
<evidence type="ECO:0000259" key="21">
    <source>
        <dbReference type="PROSITE" id="PS51387"/>
    </source>
</evidence>
<keyword evidence="16 20" id="KW-0131">Cell cycle</keyword>
<dbReference type="OrthoDB" id="9804753at2"/>
<dbReference type="GO" id="GO:0008360">
    <property type="term" value="P:regulation of cell shape"/>
    <property type="evidence" value="ECO:0007669"/>
    <property type="project" value="UniProtKB-KW"/>
</dbReference>
<keyword evidence="10 20" id="KW-0285">Flavoprotein</keyword>
<evidence type="ECO:0000256" key="15">
    <source>
        <dbReference type="ARBA" id="ARBA00023002"/>
    </source>
</evidence>
<evidence type="ECO:0000256" key="11">
    <source>
        <dbReference type="ARBA" id="ARBA00022827"/>
    </source>
</evidence>
<reference evidence="23" key="1">
    <citation type="submission" date="2016-01" db="EMBL/GenBank/DDBJ databases">
        <title>Complete genome sequence of Microbulbifer sp. CCB-MM1, a halophile isolated from Matang Mangrove Forest, Perak.</title>
        <authorList>
            <person name="Moh T.H."/>
            <person name="Dinesh B."/>
            <person name="Lau N.-S."/>
            <person name="Go F."/>
            <person name="Alexander Chong S.-C."/>
        </authorList>
    </citation>
    <scope>NUCLEOTIDE SEQUENCE [LARGE SCALE GENOMIC DNA]</scope>
    <source>
        <strain evidence="23">CCB-MM1</strain>
    </source>
</reference>